<proteinExistence type="predicted"/>
<dbReference type="Pfam" id="PF03861">
    <property type="entry name" value="ANTAR"/>
    <property type="match status" value="1"/>
</dbReference>
<keyword evidence="6" id="KW-1185">Reference proteome</keyword>
<sequence length="211" mass="23287">MTSIDPLRILLIDKDSDRASLVKKALELEGHEVISQRPDATGLTAAVARDEPDMVIIDMDLPDRDTLENMSTLNEHAPRPIVFCANEPVDRETIKAALHAGVSAYVMDGLQPDRVRAIIDSAVAQFESFQALRAELAETRTALEDRKLIERAKGLIMKREGCDEDAAYQVLRKSAMDHSERLSVIAQRVIDILADDAGRTAIASRNLKQAS</sequence>
<dbReference type="Gene3D" id="3.40.50.2300">
    <property type="match status" value="1"/>
</dbReference>
<dbReference type="InterPro" id="IPR050595">
    <property type="entry name" value="Bact_response_regulator"/>
</dbReference>
<dbReference type="Pfam" id="PF00072">
    <property type="entry name" value="Response_reg"/>
    <property type="match status" value="1"/>
</dbReference>
<feature type="modified residue" description="4-aspartylphosphate" evidence="2">
    <location>
        <position position="58"/>
    </location>
</feature>
<dbReference type="SMART" id="SM01012">
    <property type="entry name" value="ANTAR"/>
    <property type="match status" value="1"/>
</dbReference>
<evidence type="ECO:0000256" key="2">
    <source>
        <dbReference type="PROSITE-ProRule" id="PRU00169"/>
    </source>
</evidence>
<dbReference type="OrthoDB" id="9782798at2"/>
<evidence type="ECO:0000313" key="5">
    <source>
        <dbReference type="EMBL" id="SDX50279.1"/>
    </source>
</evidence>
<dbReference type="PROSITE" id="PS50110">
    <property type="entry name" value="RESPONSE_REGULATORY"/>
    <property type="match status" value="1"/>
</dbReference>
<reference evidence="5 6" key="1">
    <citation type="submission" date="2016-10" db="EMBL/GenBank/DDBJ databases">
        <authorList>
            <person name="de Groot N.N."/>
        </authorList>
    </citation>
    <scope>NUCLEOTIDE SEQUENCE [LARGE SCALE GENOMIC DNA]</scope>
    <source>
        <strain evidence="5 6">CGMCC 1.7059</strain>
    </source>
</reference>
<evidence type="ECO:0000313" key="6">
    <source>
        <dbReference type="Proteomes" id="UP000199675"/>
    </source>
</evidence>
<dbReference type="EMBL" id="FNNE01000010">
    <property type="protein sequence ID" value="SDX50279.1"/>
    <property type="molecule type" value="Genomic_DNA"/>
</dbReference>
<dbReference type="SUPFAM" id="SSF52172">
    <property type="entry name" value="CheY-like"/>
    <property type="match status" value="1"/>
</dbReference>
<dbReference type="AlphaFoldDB" id="A0A1H3C9T8"/>
<dbReference type="PANTHER" id="PTHR44591:SF3">
    <property type="entry name" value="RESPONSE REGULATORY DOMAIN-CONTAINING PROTEIN"/>
    <property type="match status" value="1"/>
</dbReference>
<dbReference type="GO" id="GO:0000160">
    <property type="term" value="P:phosphorelay signal transduction system"/>
    <property type="evidence" value="ECO:0007669"/>
    <property type="project" value="InterPro"/>
</dbReference>
<protein>
    <submittedName>
        <fullName evidence="5">Response regulator receiver and ANTAR domain protein</fullName>
    </submittedName>
</protein>
<keyword evidence="1 2" id="KW-0597">Phosphoprotein</keyword>
<name>A0A1H3C9T8_9GAMM</name>
<dbReference type="InterPro" id="IPR008327">
    <property type="entry name" value="Sig_transdc_resp-reg_antiterm"/>
</dbReference>
<accession>A0A1H3C9T8</accession>
<dbReference type="CDD" id="cd00156">
    <property type="entry name" value="REC"/>
    <property type="match status" value="1"/>
</dbReference>
<evidence type="ECO:0000259" key="3">
    <source>
        <dbReference type="PROSITE" id="PS50110"/>
    </source>
</evidence>
<evidence type="ECO:0000259" key="4">
    <source>
        <dbReference type="PROSITE" id="PS50921"/>
    </source>
</evidence>
<dbReference type="PIRSF" id="PIRSF036382">
    <property type="entry name" value="RR_antiterm"/>
    <property type="match status" value="1"/>
</dbReference>
<gene>
    <name evidence="5" type="ORF">SAMN04487960_11070</name>
</gene>
<dbReference type="STRING" id="488533.SAMN04487960_11070"/>
<feature type="domain" description="Response regulatory" evidence="3">
    <location>
        <begin position="8"/>
        <end position="123"/>
    </location>
</feature>
<organism evidence="5 6">
    <name type="scientific">Marinobacter mobilis</name>
    <dbReference type="NCBI Taxonomy" id="488533"/>
    <lineage>
        <taxon>Bacteria</taxon>
        <taxon>Pseudomonadati</taxon>
        <taxon>Pseudomonadota</taxon>
        <taxon>Gammaproteobacteria</taxon>
        <taxon>Pseudomonadales</taxon>
        <taxon>Marinobacteraceae</taxon>
        <taxon>Marinobacter</taxon>
    </lineage>
</organism>
<dbReference type="PANTHER" id="PTHR44591">
    <property type="entry name" value="STRESS RESPONSE REGULATOR PROTEIN 1"/>
    <property type="match status" value="1"/>
</dbReference>
<dbReference type="GO" id="GO:0003723">
    <property type="term" value="F:RNA binding"/>
    <property type="evidence" value="ECO:0007669"/>
    <property type="project" value="InterPro"/>
</dbReference>
<dbReference type="RefSeq" id="WP_091816456.1">
    <property type="nucleotide sequence ID" value="NZ_FNNE01000010.1"/>
</dbReference>
<dbReference type="SMART" id="SM00448">
    <property type="entry name" value="REC"/>
    <property type="match status" value="1"/>
</dbReference>
<dbReference type="Gene3D" id="1.10.10.10">
    <property type="entry name" value="Winged helix-like DNA-binding domain superfamily/Winged helix DNA-binding domain"/>
    <property type="match status" value="1"/>
</dbReference>
<dbReference type="InterPro" id="IPR001789">
    <property type="entry name" value="Sig_transdc_resp-reg_receiver"/>
</dbReference>
<feature type="domain" description="ANTAR" evidence="4">
    <location>
        <begin position="129"/>
        <end position="190"/>
    </location>
</feature>
<dbReference type="InterPro" id="IPR011006">
    <property type="entry name" value="CheY-like_superfamily"/>
</dbReference>
<dbReference type="PROSITE" id="PS50921">
    <property type="entry name" value="ANTAR"/>
    <property type="match status" value="1"/>
</dbReference>
<dbReference type="Proteomes" id="UP000199675">
    <property type="component" value="Unassembled WGS sequence"/>
</dbReference>
<dbReference type="InterPro" id="IPR036388">
    <property type="entry name" value="WH-like_DNA-bd_sf"/>
</dbReference>
<evidence type="ECO:0000256" key="1">
    <source>
        <dbReference type="ARBA" id="ARBA00022553"/>
    </source>
</evidence>
<dbReference type="InterPro" id="IPR005561">
    <property type="entry name" value="ANTAR"/>
</dbReference>